<dbReference type="Gene3D" id="3.30.1330.70">
    <property type="entry name" value="Holliday junction resolvase RusA"/>
    <property type="match status" value="1"/>
</dbReference>
<dbReference type="SUPFAM" id="SSF103084">
    <property type="entry name" value="Holliday junction resolvase RusA"/>
    <property type="match status" value="1"/>
</dbReference>
<dbReference type="InterPro" id="IPR036614">
    <property type="entry name" value="RusA-like_sf"/>
</dbReference>
<name>A0A2A6LXN6_RHIFR</name>
<gene>
    <name evidence="1" type="ORF">CO661_14105</name>
</gene>
<dbReference type="AlphaFoldDB" id="A0A2A6LXN6"/>
<dbReference type="GO" id="GO:0000287">
    <property type="term" value="F:magnesium ion binding"/>
    <property type="evidence" value="ECO:0007669"/>
    <property type="project" value="InterPro"/>
</dbReference>
<evidence type="ECO:0000313" key="2">
    <source>
        <dbReference type="Proteomes" id="UP000220353"/>
    </source>
</evidence>
<sequence>MIKLELPFPPSVNSAYANGGNKRGRHKTAQYVDWIKLASTKVKESHRQGMGPYSLQICLERPDKRARDLGNYEKALSDFLVMHGIVKDDSYCRRLTMYWAENLPAPCIVIIQECEEGLAA</sequence>
<accession>A0A2A6LXN6</accession>
<dbReference type="InterPro" id="IPR008822">
    <property type="entry name" value="Endonuclease_RusA-like"/>
</dbReference>
<reference evidence="1 2" key="1">
    <citation type="submission" date="2017-09" db="EMBL/GenBank/DDBJ databases">
        <title>Comparative genomics of rhizobia isolated from Phaseolus vulgaris in China.</title>
        <authorList>
            <person name="Tong W."/>
        </authorList>
    </citation>
    <scope>NUCLEOTIDE SEQUENCE [LARGE SCALE GENOMIC DNA]</scope>
    <source>
        <strain evidence="1 2">PCH1</strain>
    </source>
</reference>
<dbReference type="RefSeq" id="WP_097586918.1">
    <property type="nucleotide sequence ID" value="NZ_NWTC01000009.1"/>
</dbReference>
<dbReference type="EMBL" id="NWTC01000009">
    <property type="protein sequence ID" value="PDT47311.1"/>
    <property type="molecule type" value="Genomic_DNA"/>
</dbReference>
<dbReference type="GO" id="GO:0006281">
    <property type="term" value="P:DNA repair"/>
    <property type="evidence" value="ECO:0007669"/>
    <property type="project" value="InterPro"/>
</dbReference>
<protein>
    <submittedName>
        <fullName evidence="1">Uncharacterized protein</fullName>
    </submittedName>
</protein>
<dbReference type="GO" id="GO:0006310">
    <property type="term" value="P:DNA recombination"/>
    <property type="evidence" value="ECO:0007669"/>
    <property type="project" value="InterPro"/>
</dbReference>
<organism evidence="1 2">
    <name type="scientific">Rhizobium fredii</name>
    <name type="common">Sinorhizobium fredii</name>
    <dbReference type="NCBI Taxonomy" id="380"/>
    <lineage>
        <taxon>Bacteria</taxon>
        <taxon>Pseudomonadati</taxon>
        <taxon>Pseudomonadota</taxon>
        <taxon>Alphaproteobacteria</taxon>
        <taxon>Hyphomicrobiales</taxon>
        <taxon>Rhizobiaceae</taxon>
        <taxon>Sinorhizobium/Ensifer group</taxon>
        <taxon>Sinorhizobium</taxon>
    </lineage>
</organism>
<dbReference type="Pfam" id="PF05866">
    <property type="entry name" value="RusA"/>
    <property type="match status" value="1"/>
</dbReference>
<dbReference type="Proteomes" id="UP000220353">
    <property type="component" value="Unassembled WGS sequence"/>
</dbReference>
<evidence type="ECO:0000313" key="1">
    <source>
        <dbReference type="EMBL" id="PDT47311.1"/>
    </source>
</evidence>
<comment type="caution">
    <text evidence="1">The sequence shown here is derived from an EMBL/GenBank/DDBJ whole genome shotgun (WGS) entry which is preliminary data.</text>
</comment>
<proteinExistence type="predicted"/>